<keyword evidence="2" id="KW-1185">Reference proteome</keyword>
<evidence type="ECO:0000313" key="1">
    <source>
        <dbReference type="EMBL" id="KAG9508272.1"/>
    </source>
</evidence>
<reference evidence="1" key="1">
    <citation type="journal article" date="2021" name="Mol. Plant Microbe Interact.">
        <title>Telomere to telomere genome assembly of Fusarium musae F31, causal agent of crown rot disease of banana.</title>
        <authorList>
            <person name="Degradi L."/>
            <person name="Tava V."/>
            <person name="Kunova A."/>
            <person name="Cortesi P."/>
            <person name="Saracchi M."/>
            <person name="Pasquali M."/>
        </authorList>
    </citation>
    <scope>NUCLEOTIDE SEQUENCE</scope>
    <source>
        <strain evidence="1">F31</strain>
    </source>
</reference>
<sequence>MYHDGGTLADIEQAIRYAQDAAGLEAQEAFQVVDVTGLLGLCYTTKYKVTQCEDDLLKAIEADESDLWVFMPVANISDILVLAQRLMESYKTLENWEKGLKIAEYAHELIPAYITRYLRWSEAQSLLSRISRLAYFAAAFSLQAAKPEAATLALLERGRGVAADLFRKLADSKPAYKETLLSSVGRLDNAVQPLNPISDEPTSGTAELTSRLEARKIVDDFMDSFGARQKPVNTGFTGFTRSGPILVINVSFRCDAFIIKHVVKTMPLPKLSEEDLEQRLRDGNLGSLNTLEWLWDTIAAPILDHLGYSQMPSDEWPQIRWIPTGVLSRLPLHAAGYHQDQAGSTVIDRVMLSYSSSPNAILEGVSKDNRTPLRRRL</sequence>
<dbReference type="EMBL" id="JAHBCI010000001">
    <property type="protein sequence ID" value="KAG9508272.1"/>
    <property type="molecule type" value="Genomic_DNA"/>
</dbReference>
<dbReference type="GeneID" id="68309693"/>
<evidence type="ECO:0000313" key="2">
    <source>
        <dbReference type="Proteomes" id="UP000827133"/>
    </source>
</evidence>
<accession>A0A9P8DUT6</accession>
<gene>
    <name evidence="1" type="ORF">J7337_001836</name>
</gene>
<dbReference type="KEGG" id="fmu:J7337_001836"/>
<dbReference type="RefSeq" id="XP_044687271.1">
    <property type="nucleotide sequence ID" value="XM_044819569.1"/>
</dbReference>
<name>A0A9P8DUT6_9HYPO</name>
<proteinExistence type="predicted"/>
<protein>
    <submittedName>
        <fullName evidence="1">Uncharacterized protein</fullName>
    </submittedName>
</protein>
<dbReference type="AlphaFoldDB" id="A0A9P8DUT6"/>
<organism evidence="1 2">
    <name type="scientific">Fusarium musae</name>
    <dbReference type="NCBI Taxonomy" id="1042133"/>
    <lineage>
        <taxon>Eukaryota</taxon>
        <taxon>Fungi</taxon>
        <taxon>Dikarya</taxon>
        <taxon>Ascomycota</taxon>
        <taxon>Pezizomycotina</taxon>
        <taxon>Sordariomycetes</taxon>
        <taxon>Hypocreomycetidae</taxon>
        <taxon>Hypocreales</taxon>
        <taxon>Nectriaceae</taxon>
        <taxon>Fusarium</taxon>
    </lineage>
</organism>
<comment type="caution">
    <text evidence="1">The sequence shown here is derived from an EMBL/GenBank/DDBJ whole genome shotgun (WGS) entry which is preliminary data.</text>
</comment>
<dbReference type="Proteomes" id="UP000827133">
    <property type="component" value="Unassembled WGS sequence"/>
</dbReference>